<accession>A0A174EL12</accession>
<sequence>MDEKKAYWFEQPYMPRMKNIAVAPVILEDGRLSFCVPGDDGPPWSGVWNLTGKAVLDGDDYFEFQCDDEVMHMRGGTYKFYALDIDTFRRETCQWISHGEEIADCCKTTEELHEWYLKHWTYNR</sequence>
<protein>
    <submittedName>
        <fullName evidence="1">Uncharacterized protein</fullName>
    </submittedName>
</protein>
<evidence type="ECO:0000313" key="2">
    <source>
        <dbReference type="Proteomes" id="UP000095447"/>
    </source>
</evidence>
<proteinExistence type="predicted"/>
<dbReference type="RefSeq" id="WP_015524539.1">
    <property type="nucleotide sequence ID" value="NZ_CYZA01000019.1"/>
</dbReference>
<evidence type="ECO:0000313" key="1">
    <source>
        <dbReference type="EMBL" id="CUO38534.1"/>
    </source>
</evidence>
<dbReference type="Proteomes" id="UP000095447">
    <property type="component" value="Unassembled WGS sequence"/>
</dbReference>
<gene>
    <name evidence="1" type="ORF">ERS852395_02881</name>
</gene>
<reference evidence="1 2" key="1">
    <citation type="submission" date="2015-09" db="EMBL/GenBank/DDBJ databases">
        <authorList>
            <consortium name="Pathogen Informatics"/>
        </authorList>
    </citation>
    <scope>NUCLEOTIDE SEQUENCE [LARGE SCALE GENOMIC DNA]</scope>
    <source>
        <strain evidence="1 2">2789STDY5608838</strain>
    </source>
</reference>
<dbReference type="AlphaFoldDB" id="A0A174EL12"/>
<organism evidence="1 2">
    <name type="scientific">Blautia obeum</name>
    <dbReference type="NCBI Taxonomy" id="40520"/>
    <lineage>
        <taxon>Bacteria</taxon>
        <taxon>Bacillati</taxon>
        <taxon>Bacillota</taxon>
        <taxon>Clostridia</taxon>
        <taxon>Lachnospirales</taxon>
        <taxon>Lachnospiraceae</taxon>
        <taxon>Blautia</taxon>
    </lineage>
</organism>
<dbReference type="EMBL" id="CYZA01000019">
    <property type="protein sequence ID" value="CUO38534.1"/>
    <property type="molecule type" value="Genomic_DNA"/>
</dbReference>
<name>A0A174EL12_9FIRM</name>